<dbReference type="InterPro" id="IPR001853">
    <property type="entry name" value="DSBA-like_thioredoxin_dom"/>
</dbReference>
<protein>
    <recommendedName>
        <fullName evidence="1">DSBA-like thioredoxin domain-containing protein</fullName>
    </recommendedName>
</protein>
<dbReference type="SUPFAM" id="SSF52833">
    <property type="entry name" value="Thioredoxin-like"/>
    <property type="match status" value="2"/>
</dbReference>
<evidence type="ECO:0000259" key="1">
    <source>
        <dbReference type="Pfam" id="PF01323"/>
    </source>
</evidence>
<dbReference type="RefSeq" id="WP_180282719.1">
    <property type="nucleotide sequence ID" value="NZ_JABFDB010000010.1"/>
</dbReference>
<name>A0ABX2T9L5_9PROT</name>
<dbReference type="InterPro" id="IPR036249">
    <property type="entry name" value="Thioredoxin-like_sf"/>
</dbReference>
<evidence type="ECO:0000313" key="3">
    <source>
        <dbReference type="Proteomes" id="UP000584642"/>
    </source>
</evidence>
<accession>A0ABX2T9L5</accession>
<comment type="caution">
    <text evidence="2">The sequence shown here is derived from an EMBL/GenBank/DDBJ whole genome shotgun (WGS) entry which is preliminary data.</text>
</comment>
<dbReference type="Pfam" id="PF01323">
    <property type="entry name" value="DSBA"/>
    <property type="match status" value="1"/>
</dbReference>
<dbReference type="Proteomes" id="UP000584642">
    <property type="component" value="Unassembled WGS sequence"/>
</dbReference>
<evidence type="ECO:0000313" key="2">
    <source>
        <dbReference type="EMBL" id="NYZ20938.1"/>
    </source>
</evidence>
<keyword evidence="3" id="KW-1185">Reference proteome</keyword>
<feature type="domain" description="DSBA-like thioredoxin" evidence="1">
    <location>
        <begin position="221"/>
        <end position="403"/>
    </location>
</feature>
<gene>
    <name evidence="2" type="ORF">HND93_14585</name>
</gene>
<reference evidence="2 3" key="1">
    <citation type="submission" date="2020-05" db="EMBL/GenBank/DDBJ databases">
        <title>Azospirillum oleiclasticum sp. nov, a nitrogen-fixing and heavy crude oil-emulsifying bacterium isolated from the crude oil of Yumen Oilfield.</title>
        <authorList>
            <person name="Wu D."/>
            <person name="Cai M."/>
            <person name="Zhang X."/>
        </authorList>
    </citation>
    <scope>NUCLEOTIDE SEQUENCE [LARGE SCALE GENOMIC DNA]</scope>
    <source>
        <strain evidence="2 3">ROY-1-1-2</strain>
    </source>
</reference>
<dbReference type="EMBL" id="JABFDB010000010">
    <property type="protein sequence ID" value="NYZ20938.1"/>
    <property type="molecule type" value="Genomic_DNA"/>
</dbReference>
<proteinExistence type="predicted"/>
<dbReference type="Gene3D" id="3.40.30.10">
    <property type="entry name" value="Glutaredoxin"/>
    <property type="match status" value="1"/>
</dbReference>
<sequence>MHATRDPALLTVFHRADDPWSLLLLQALPRLSEIHSVAFRFVTVPLAGPDHVPRPAMLMANGLRDAVDLARHHPLVFPRRPVAPDAGSVALATRMLLAQPDPRSYLDCALALGQALFAGDAAAVADLCKSRALPTPEEADAMLAEAGRAQRRLGHYHSGMILFEGGWYWGIDRLYHLEQALIALGHRRPTGVPGCLPLRDDPELPDVGGPERDADGTAVLRYYCSFRSPYAYIAADRAFALARRYRVRVDPRLIIPMKMAGFAIPAEKAGYFRFDCAREGLRHGVRFGRFTDPFGDGLRRAMAIVPHAMRTGKGEAYILSVMRGVWADGLDTARDDDLARMCGRAGLDPAAAMRHADPSADLGWADRHREELAQHQQYAAPVFVIGDYMTWGQDRLPILERVLDHAVGRR</sequence>
<organism evidence="2 3">
    <name type="scientific">Azospirillum oleiclasticum</name>
    <dbReference type="NCBI Taxonomy" id="2735135"/>
    <lineage>
        <taxon>Bacteria</taxon>
        <taxon>Pseudomonadati</taxon>
        <taxon>Pseudomonadota</taxon>
        <taxon>Alphaproteobacteria</taxon>
        <taxon>Rhodospirillales</taxon>
        <taxon>Azospirillaceae</taxon>
        <taxon>Azospirillum</taxon>
    </lineage>
</organism>